<dbReference type="InterPro" id="IPR050204">
    <property type="entry name" value="AraC_XylS_family_regulators"/>
</dbReference>
<evidence type="ECO:0000313" key="5">
    <source>
        <dbReference type="EMBL" id="MXO55540.1"/>
    </source>
</evidence>
<dbReference type="AlphaFoldDB" id="A0A6I4SK80"/>
<gene>
    <name evidence="5" type="ORF">GRI36_01460</name>
</gene>
<feature type="domain" description="HTH araC/xylS-type" evidence="4">
    <location>
        <begin position="159"/>
        <end position="258"/>
    </location>
</feature>
<proteinExistence type="predicted"/>
<dbReference type="PROSITE" id="PS01124">
    <property type="entry name" value="HTH_ARAC_FAMILY_2"/>
    <property type="match status" value="1"/>
</dbReference>
<protein>
    <submittedName>
        <fullName evidence="5">Helix-turn-helix domain-containing protein</fullName>
    </submittedName>
</protein>
<evidence type="ECO:0000256" key="2">
    <source>
        <dbReference type="ARBA" id="ARBA00023125"/>
    </source>
</evidence>
<organism evidence="5 6">
    <name type="scientific">Pontixanthobacter gangjinensis</name>
    <dbReference type="NCBI Taxonomy" id="1028742"/>
    <lineage>
        <taxon>Bacteria</taxon>
        <taxon>Pseudomonadati</taxon>
        <taxon>Pseudomonadota</taxon>
        <taxon>Alphaproteobacteria</taxon>
        <taxon>Sphingomonadales</taxon>
        <taxon>Erythrobacteraceae</taxon>
        <taxon>Pontixanthobacter</taxon>
    </lineage>
</organism>
<dbReference type="RefSeq" id="WP_160596852.1">
    <property type="nucleotide sequence ID" value="NZ_WTYS01000001.1"/>
</dbReference>
<evidence type="ECO:0000256" key="1">
    <source>
        <dbReference type="ARBA" id="ARBA00023015"/>
    </source>
</evidence>
<keyword evidence="6" id="KW-1185">Reference proteome</keyword>
<dbReference type="EMBL" id="WTYS01000001">
    <property type="protein sequence ID" value="MXO55540.1"/>
    <property type="molecule type" value="Genomic_DNA"/>
</dbReference>
<evidence type="ECO:0000256" key="3">
    <source>
        <dbReference type="ARBA" id="ARBA00023163"/>
    </source>
</evidence>
<keyword evidence="3" id="KW-0804">Transcription</keyword>
<sequence>MEARFHKPPKHLERFFTTFCFGAVKVPDGVTVRDAMQPEWGTLRFFSDTPPTIEFDDGTSLSDARFLASGPTSRKLDYTIGATRFWGIGFLPLGWATFAMPPAHLMADQIVDGLTSPHHSQFLPLASILLNTQAAEQEQLEQIIQFFSEGCPRAKREDPRIARIHQSLLTVDSPNVAVMAEECGVSGRTLERLCRQAFGFSPKLLIRRQRFMRSLADFMLDPERSWSNAIDSSYYDQSHFVRDSHRFLGMTPREYAALDHPILSEFMRNRVKRRGSPVQTLDSPVG</sequence>
<reference evidence="5 6" key="1">
    <citation type="submission" date="2019-12" db="EMBL/GenBank/DDBJ databases">
        <title>Genomic-based taxomic classification of the family Erythrobacteraceae.</title>
        <authorList>
            <person name="Xu L."/>
        </authorList>
    </citation>
    <scope>NUCLEOTIDE SEQUENCE [LARGE SCALE GENOMIC DNA]</scope>
    <source>
        <strain evidence="5 6">JCM 17802</strain>
    </source>
</reference>
<keyword evidence="2" id="KW-0238">DNA-binding</keyword>
<evidence type="ECO:0000313" key="6">
    <source>
        <dbReference type="Proteomes" id="UP000468943"/>
    </source>
</evidence>
<dbReference type="GO" id="GO:0003700">
    <property type="term" value="F:DNA-binding transcription factor activity"/>
    <property type="evidence" value="ECO:0007669"/>
    <property type="project" value="InterPro"/>
</dbReference>
<dbReference type="Pfam" id="PF12833">
    <property type="entry name" value="HTH_18"/>
    <property type="match status" value="1"/>
</dbReference>
<dbReference type="SMART" id="SM00342">
    <property type="entry name" value="HTH_ARAC"/>
    <property type="match status" value="1"/>
</dbReference>
<dbReference type="Gene3D" id="1.10.10.60">
    <property type="entry name" value="Homeodomain-like"/>
    <property type="match status" value="1"/>
</dbReference>
<name>A0A6I4SK80_9SPHN</name>
<dbReference type="InterPro" id="IPR018060">
    <property type="entry name" value="HTH_AraC"/>
</dbReference>
<evidence type="ECO:0000259" key="4">
    <source>
        <dbReference type="PROSITE" id="PS01124"/>
    </source>
</evidence>
<dbReference type="OrthoDB" id="2559672at2"/>
<keyword evidence="1" id="KW-0805">Transcription regulation</keyword>
<comment type="caution">
    <text evidence="5">The sequence shown here is derived from an EMBL/GenBank/DDBJ whole genome shotgun (WGS) entry which is preliminary data.</text>
</comment>
<dbReference type="Proteomes" id="UP000468943">
    <property type="component" value="Unassembled WGS sequence"/>
</dbReference>
<dbReference type="GO" id="GO:0043565">
    <property type="term" value="F:sequence-specific DNA binding"/>
    <property type="evidence" value="ECO:0007669"/>
    <property type="project" value="InterPro"/>
</dbReference>
<accession>A0A6I4SK80</accession>
<dbReference type="PANTHER" id="PTHR46796">
    <property type="entry name" value="HTH-TYPE TRANSCRIPTIONAL ACTIVATOR RHAS-RELATED"/>
    <property type="match status" value="1"/>
</dbReference>